<dbReference type="PANTHER" id="PTHR46417">
    <property type="entry name" value="TRNA (GUANINE-N(1)-)-METHYLTRANSFERASE"/>
    <property type="match status" value="1"/>
</dbReference>
<evidence type="ECO:0000313" key="17">
    <source>
        <dbReference type="Proteomes" id="UP000034273"/>
    </source>
</evidence>
<comment type="caution">
    <text evidence="16">The sequence shown here is derived from an EMBL/GenBank/DDBJ whole genome shotgun (WGS) entry which is preliminary data.</text>
</comment>
<evidence type="ECO:0000256" key="14">
    <source>
        <dbReference type="RuleBase" id="RU003464"/>
    </source>
</evidence>
<protein>
    <recommendedName>
        <fullName evidence="6 14">tRNA (guanine-N(1)-)-methyltransferase</fullName>
        <ecNumber evidence="5 14">2.1.1.228</ecNumber>
    </recommendedName>
</protein>
<dbReference type="InterPro" id="IPR002649">
    <property type="entry name" value="tRNA_m1G_MeTrfase_TrmD"/>
</dbReference>
<evidence type="ECO:0000256" key="9">
    <source>
        <dbReference type="ARBA" id="ARBA00022679"/>
    </source>
</evidence>
<dbReference type="Gene3D" id="3.40.1280.10">
    <property type="match status" value="1"/>
</dbReference>
<organism evidence="16 17">
    <name type="scientific">Candidatus Kaiserbacteria bacterium GW2011_GWA2_52_12</name>
    <dbReference type="NCBI Taxonomy" id="1618671"/>
    <lineage>
        <taxon>Bacteria</taxon>
        <taxon>Candidatus Kaiseribacteriota</taxon>
    </lineage>
</organism>
<evidence type="ECO:0000256" key="12">
    <source>
        <dbReference type="ARBA" id="ARBA00047783"/>
    </source>
</evidence>
<comment type="catalytic activity">
    <reaction evidence="12 14">
        <text>guanosine(37) in tRNA + S-adenosyl-L-methionine = N(1)-methylguanosine(37) in tRNA + S-adenosyl-L-homocysteine + H(+)</text>
        <dbReference type="Rhea" id="RHEA:36899"/>
        <dbReference type="Rhea" id="RHEA-COMP:10145"/>
        <dbReference type="Rhea" id="RHEA-COMP:10147"/>
        <dbReference type="ChEBI" id="CHEBI:15378"/>
        <dbReference type="ChEBI" id="CHEBI:57856"/>
        <dbReference type="ChEBI" id="CHEBI:59789"/>
        <dbReference type="ChEBI" id="CHEBI:73542"/>
        <dbReference type="ChEBI" id="CHEBI:74269"/>
        <dbReference type="EC" id="2.1.1.228"/>
    </reaction>
</comment>
<dbReference type="GO" id="GO:0052906">
    <property type="term" value="F:tRNA (guanine(37)-N1)-methyltransferase activity"/>
    <property type="evidence" value="ECO:0007669"/>
    <property type="project" value="UniProtKB-EC"/>
</dbReference>
<comment type="similarity">
    <text evidence="3 14">Belongs to the RNA methyltransferase TrmD family.</text>
</comment>
<evidence type="ECO:0000256" key="10">
    <source>
        <dbReference type="ARBA" id="ARBA00022691"/>
    </source>
</evidence>
<dbReference type="NCBIfam" id="TIGR00088">
    <property type="entry name" value="trmD"/>
    <property type="match status" value="1"/>
</dbReference>
<dbReference type="Proteomes" id="UP000034273">
    <property type="component" value="Unassembled WGS sequence"/>
</dbReference>
<evidence type="ECO:0000256" key="1">
    <source>
        <dbReference type="ARBA" id="ARBA00002634"/>
    </source>
</evidence>
<dbReference type="GO" id="GO:0005829">
    <property type="term" value="C:cytosol"/>
    <property type="evidence" value="ECO:0007669"/>
    <property type="project" value="TreeGrafter"/>
</dbReference>
<dbReference type="InterPro" id="IPR023148">
    <property type="entry name" value="tRNA_m1G_MeTrfase_C_sf"/>
</dbReference>
<evidence type="ECO:0000256" key="13">
    <source>
        <dbReference type="PIRSR" id="PIRSR000386-1"/>
    </source>
</evidence>
<comment type="function">
    <text evidence="1 14">Specifically methylates guanosine-37 in various tRNAs.</text>
</comment>
<proteinExistence type="inferred from homology"/>
<dbReference type="InterPro" id="IPR029028">
    <property type="entry name" value="Alpha/beta_knot_MTases"/>
</dbReference>
<evidence type="ECO:0000256" key="4">
    <source>
        <dbReference type="ARBA" id="ARBA00011738"/>
    </source>
</evidence>
<dbReference type="GO" id="GO:0002939">
    <property type="term" value="P:tRNA N1-guanine methylation"/>
    <property type="evidence" value="ECO:0007669"/>
    <property type="project" value="TreeGrafter"/>
</dbReference>
<evidence type="ECO:0000256" key="5">
    <source>
        <dbReference type="ARBA" id="ARBA00012807"/>
    </source>
</evidence>
<dbReference type="STRING" id="1618671.UY67_C0011G0012"/>
<feature type="binding site" evidence="13">
    <location>
        <position position="124"/>
    </location>
    <ligand>
        <name>S-adenosyl-L-methionine</name>
        <dbReference type="ChEBI" id="CHEBI:59789"/>
    </ligand>
</feature>
<keyword evidence="8 14" id="KW-0489">Methyltransferase</keyword>
<keyword evidence="9 14" id="KW-0808">Transferase</keyword>
<reference evidence="16 17" key="1">
    <citation type="journal article" date="2015" name="Nature">
        <title>rRNA introns, odd ribosomes, and small enigmatic genomes across a large radiation of phyla.</title>
        <authorList>
            <person name="Brown C.T."/>
            <person name="Hug L.A."/>
            <person name="Thomas B.C."/>
            <person name="Sharon I."/>
            <person name="Castelle C.J."/>
            <person name="Singh A."/>
            <person name="Wilkins M.J."/>
            <person name="Williams K.H."/>
            <person name="Banfield J.F."/>
        </authorList>
    </citation>
    <scope>NUCLEOTIDE SEQUENCE [LARGE SCALE GENOMIC DNA]</scope>
</reference>
<keyword evidence="7 14" id="KW-0963">Cytoplasm</keyword>
<dbReference type="PIRSF" id="PIRSF000386">
    <property type="entry name" value="tRNA_mtase"/>
    <property type="match status" value="1"/>
</dbReference>
<dbReference type="SUPFAM" id="SSF75217">
    <property type="entry name" value="alpha/beta knot"/>
    <property type="match status" value="1"/>
</dbReference>
<dbReference type="PANTHER" id="PTHR46417:SF1">
    <property type="entry name" value="TRNA (GUANINE-N(1)-)-METHYLTRANSFERASE"/>
    <property type="match status" value="1"/>
</dbReference>
<gene>
    <name evidence="16" type="ORF">UY67_C0011G0012</name>
</gene>
<dbReference type="Gene3D" id="1.10.1270.20">
    <property type="entry name" value="tRNA(m1g37)methyltransferase, domain 2"/>
    <property type="match status" value="1"/>
</dbReference>
<accession>A0A0G1WZQ5</accession>
<dbReference type="AlphaFoldDB" id="A0A0G1WZQ5"/>
<evidence type="ECO:0000313" key="16">
    <source>
        <dbReference type="EMBL" id="KKW24090.1"/>
    </source>
</evidence>
<dbReference type="EC" id="2.1.1.228" evidence="5 14"/>
<keyword evidence="10 13" id="KW-0949">S-adenosyl-L-methionine</keyword>
<dbReference type="Pfam" id="PF01746">
    <property type="entry name" value="tRNA_m1G_MT"/>
    <property type="match status" value="1"/>
</dbReference>
<evidence type="ECO:0000256" key="3">
    <source>
        <dbReference type="ARBA" id="ARBA00007630"/>
    </source>
</evidence>
<evidence type="ECO:0000256" key="7">
    <source>
        <dbReference type="ARBA" id="ARBA00022490"/>
    </source>
</evidence>
<sequence>MIHFHVITLFPESIEPYPKASIIGRAQAAKKIKVSFYDPKKFTRNRYGRVDRRPYGGGPGMVLEPDGVLRAAAKAMSRRNLDNREVIFFSTDGTQFDEAMAKRLASNPRGDTSRIWKHIILICGHYEGIDARVQKILKAKKVSMGPFVLTGGELPAATLIDAVTRFVPGVLGKAESLEASRVSSPEVYTRPEVLVWKGKKYRVPKVLLTGHHAKIEEWKKKNRGS</sequence>
<dbReference type="PATRIC" id="fig|1618671.3.peg.472"/>
<evidence type="ECO:0000256" key="6">
    <source>
        <dbReference type="ARBA" id="ARBA00014679"/>
    </source>
</evidence>
<comment type="subcellular location">
    <subcellularLocation>
        <location evidence="2 14">Cytoplasm</location>
    </subcellularLocation>
</comment>
<dbReference type="EMBL" id="LCQW01000011">
    <property type="protein sequence ID" value="KKW24090.1"/>
    <property type="molecule type" value="Genomic_DNA"/>
</dbReference>
<feature type="domain" description="tRNA methyltransferase TRMD/TRM10-type" evidence="15">
    <location>
        <begin position="3"/>
        <end position="223"/>
    </location>
</feature>
<evidence type="ECO:0000256" key="2">
    <source>
        <dbReference type="ARBA" id="ARBA00004496"/>
    </source>
</evidence>
<evidence type="ECO:0000259" key="15">
    <source>
        <dbReference type="Pfam" id="PF01746"/>
    </source>
</evidence>
<evidence type="ECO:0000256" key="8">
    <source>
        <dbReference type="ARBA" id="ARBA00022603"/>
    </source>
</evidence>
<dbReference type="InterPro" id="IPR029026">
    <property type="entry name" value="tRNA_m1G_MTases_N"/>
</dbReference>
<dbReference type="InterPro" id="IPR016009">
    <property type="entry name" value="tRNA_MeTrfase_TRMD/TRM10"/>
</dbReference>
<comment type="subunit">
    <text evidence="4 14">Homodimer.</text>
</comment>
<keyword evidence="11 14" id="KW-0819">tRNA processing</keyword>
<name>A0A0G1WZQ5_9BACT</name>
<evidence type="ECO:0000256" key="11">
    <source>
        <dbReference type="ARBA" id="ARBA00022694"/>
    </source>
</evidence>